<comment type="similarity">
    <text evidence="8 9">Belongs to the TRAP transporter small permease family.</text>
</comment>
<dbReference type="EMBL" id="JAMC01000004">
    <property type="protein sequence ID" value="KEJ89055.1"/>
    <property type="molecule type" value="Genomic_DNA"/>
</dbReference>
<dbReference type="InterPro" id="IPR055348">
    <property type="entry name" value="DctQ"/>
</dbReference>
<evidence type="ECO:0000256" key="6">
    <source>
        <dbReference type="ARBA" id="ARBA00022989"/>
    </source>
</evidence>
<dbReference type="PANTHER" id="PTHR35011">
    <property type="entry name" value="2,3-DIKETO-L-GULONATE TRAP TRANSPORTER SMALL PERMEASE PROTEIN YIAM"/>
    <property type="match status" value="1"/>
</dbReference>
<dbReference type="eggNOG" id="COG4665">
    <property type="taxonomic scope" value="Bacteria"/>
</dbReference>
<proteinExistence type="inferred from homology"/>
<dbReference type="Pfam" id="PF04290">
    <property type="entry name" value="DctQ"/>
    <property type="match status" value="1"/>
</dbReference>
<dbReference type="AlphaFoldDB" id="A0A073IHP5"/>
<evidence type="ECO:0000256" key="5">
    <source>
        <dbReference type="ARBA" id="ARBA00022692"/>
    </source>
</evidence>
<keyword evidence="4 9" id="KW-0997">Cell inner membrane</keyword>
<feature type="domain" description="Tripartite ATP-independent periplasmic transporters DctQ component" evidence="10">
    <location>
        <begin position="52"/>
        <end position="166"/>
    </location>
</feature>
<evidence type="ECO:0000256" key="9">
    <source>
        <dbReference type="RuleBase" id="RU369079"/>
    </source>
</evidence>
<keyword evidence="2 9" id="KW-0813">Transport</keyword>
<keyword evidence="12" id="KW-1185">Reference proteome</keyword>
<dbReference type="PANTHER" id="PTHR35011:SF10">
    <property type="entry name" value="TRAP TRANSPORTER SMALL PERMEASE PROTEIN"/>
    <property type="match status" value="1"/>
</dbReference>
<evidence type="ECO:0000256" key="7">
    <source>
        <dbReference type="ARBA" id="ARBA00023136"/>
    </source>
</evidence>
<sequence>MRRTLDYLYQISGGLAAAFIVAIVGVVFVQVCLNLADKVAAAITGAGLGLTIPSYADFTGFFLAASTFLALAYALRAGGHIRVTLLLTRLPARAQRGVEIIVVAVALAMSAYASGYILLLVYESFEYGDRSSGMVSVPLWLPQLPVAFGLIILTIALLDELVGLLRGRPASWDGKGENLLSE</sequence>
<keyword evidence="7 9" id="KW-0472">Membrane</keyword>
<dbReference type="OrthoDB" id="9797534at2"/>
<keyword evidence="3" id="KW-1003">Cell membrane</keyword>
<evidence type="ECO:0000313" key="12">
    <source>
        <dbReference type="Proteomes" id="UP000027734"/>
    </source>
</evidence>
<organism evidence="11 12">
    <name type="scientific">Sulfitobacter donghicola DSW-25 = KCTC 12864 = JCM 14565</name>
    <dbReference type="NCBI Taxonomy" id="1300350"/>
    <lineage>
        <taxon>Bacteria</taxon>
        <taxon>Pseudomonadati</taxon>
        <taxon>Pseudomonadota</taxon>
        <taxon>Alphaproteobacteria</taxon>
        <taxon>Rhodobacterales</taxon>
        <taxon>Roseobacteraceae</taxon>
        <taxon>Sulfitobacter</taxon>
    </lineage>
</organism>
<reference evidence="11 12" key="1">
    <citation type="submission" date="2014-01" db="EMBL/GenBank/DDBJ databases">
        <title>Sulfitobacter donghicola JCM 14565 Genome Sequencing.</title>
        <authorList>
            <person name="Lai Q."/>
            <person name="Hong Z."/>
        </authorList>
    </citation>
    <scope>NUCLEOTIDE SEQUENCE [LARGE SCALE GENOMIC DNA]</scope>
    <source>
        <strain evidence="11 12">JCM 14565</strain>
    </source>
</reference>
<comment type="caution">
    <text evidence="11">The sequence shown here is derived from an EMBL/GenBank/DDBJ whole genome shotgun (WGS) entry which is preliminary data.</text>
</comment>
<comment type="subunit">
    <text evidence="9">The complex comprises the extracytoplasmic solute receptor protein and the two transmembrane proteins.</text>
</comment>
<dbReference type="STRING" id="1300350.Z948_1088"/>
<dbReference type="InterPro" id="IPR007387">
    <property type="entry name" value="TRAP_DctQ"/>
</dbReference>
<accession>A0A073IHP5</accession>
<dbReference type="Proteomes" id="UP000027734">
    <property type="component" value="Unassembled WGS sequence"/>
</dbReference>
<gene>
    <name evidence="11" type="ORF">DSW25_12565</name>
</gene>
<dbReference type="GO" id="GO:0022857">
    <property type="term" value="F:transmembrane transporter activity"/>
    <property type="evidence" value="ECO:0007669"/>
    <property type="project" value="UniProtKB-UniRule"/>
</dbReference>
<evidence type="ECO:0000256" key="4">
    <source>
        <dbReference type="ARBA" id="ARBA00022519"/>
    </source>
</evidence>
<evidence type="ECO:0000259" key="10">
    <source>
        <dbReference type="Pfam" id="PF04290"/>
    </source>
</evidence>
<dbReference type="RefSeq" id="WP_025058528.1">
    <property type="nucleotide sequence ID" value="NZ_JAMC01000004.1"/>
</dbReference>
<feature type="transmembrane region" description="Helical" evidence="9">
    <location>
        <begin position="97"/>
        <end position="119"/>
    </location>
</feature>
<evidence type="ECO:0000256" key="2">
    <source>
        <dbReference type="ARBA" id="ARBA00022448"/>
    </source>
</evidence>
<evidence type="ECO:0000256" key="1">
    <source>
        <dbReference type="ARBA" id="ARBA00004429"/>
    </source>
</evidence>
<name>A0A073IHP5_9RHOB</name>
<comment type="function">
    <text evidence="9">Part of the tripartite ATP-independent periplasmic (TRAP) transport system.</text>
</comment>
<dbReference type="GO" id="GO:0015740">
    <property type="term" value="P:C4-dicarboxylate transport"/>
    <property type="evidence" value="ECO:0007669"/>
    <property type="project" value="TreeGrafter"/>
</dbReference>
<evidence type="ECO:0000256" key="8">
    <source>
        <dbReference type="ARBA" id="ARBA00038436"/>
    </source>
</evidence>
<dbReference type="GO" id="GO:0005886">
    <property type="term" value="C:plasma membrane"/>
    <property type="evidence" value="ECO:0007669"/>
    <property type="project" value="UniProtKB-SubCell"/>
</dbReference>
<keyword evidence="5 9" id="KW-0812">Transmembrane</keyword>
<evidence type="ECO:0000313" key="11">
    <source>
        <dbReference type="EMBL" id="KEJ89055.1"/>
    </source>
</evidence>
<keyword evidence="6 9" id="KW-1133">Transmembrane helix</keyword>
<evidence type="ECO:0000256" key="3">
    <source>
        <dbReference type="ARBA" id="ARBA00022475"/>
    </source>
</evidence>
<protein>
    <recommendedName>
        <fullName evidence="9">TRAP transporter small permease protein</fullName>
    </recommendedName>
</protein>
<feature type="transmembrane region" description="Helical" evidence="9">
    <location>
        <begin position="58"/>
        <end position="76"/>
    </location>
</feature>
<feature type="transmembrane region" description="Helical" evidence="9">
    <location>
        <begin position="7"/>
        <end position="29"/>
    </location>
</feature>
<comment type="subcellular location">
    <subcellularLocation>
        <location evidence="1 9">Cell inner membrane</location>
        <topology evidence="1 9">Multi-pass membrane protein</topology>
    </subcellularLocation>
</comment>
<feature type="transmembrane region" description="Helical" evidence="9">
    <location>
        <begin position="139"/>
        <end position="158"/>
    </location>
</feature>